<dbReference type="RefSeq" id="WP_188854673.1">
    <property type="nucleotide sequence ID" value="NZ_BMJJ01000013.1"/>
</dbReference>
<keyword evidence="1" id="KW-0472">Membrane</keyword>
<gene>
    <name evidence="2" type="ORF">GCM10011335_44720</name>
</gene>
<name>A0A917DHB0_9HYPH</name>
<feature type="transmembrane region" description="Helical" evidence="1">
    <location>
        <begin position="61"/>
        <end position="80"/>
    </location>
</feature>
<reference evidence="2" key="1">
    <citation type="journal article" date="2014" name="Int. J. Syst. Evol. Microbiol.">
        <title>Complete genome sequence of Corynebacterium casei LMG S-19264T (=DSM 44701T), isolated from a smear-ripened cheese.</title>
        <authorList>
            <consortium name="US DOE Joint Genome Institute (JGI-PGF)"/>
            <person name="Walter F."/>
            <person name="Albersmeier A."/>
            <person name="Kalinowski J."/>
            <person name="Ruckert C."/>
        </authorList>
    </citation>
    <scope>NUCLEOTIDE SEQUENCE</scope>
    <source>
        <strain evidence="2">CGMCC 1.15493</strain>
    </source>
</reference>
<evidence type="ECO:0000313" key="2">
    <source>
        <dbReference type="EMBL" id="GGD36864.1"/>
    </source>
</evidence>
<protein>
    <submittedName>
        <fullName evidence="2">Uncharacterized protein</fullName>
    </submittedName>
</protein>
<sequence>MIHVPTAFFIFGAVAFLFAIKMAADGIGRGEASKVLIWWCVTFLCLAGASLIMALRPFDPVGGRSGLPSLLLLAGFGLAWRGVSTFAGTRAPWGLVVLGPLIWLAAWSQGVFADDGHRLILVSIVVIFYMTASGWTLITRGGGL</sequence>
<dbReference type="Proteomes" id="UP000613160">
    <property type="component" value="Unassembled WGS sequence"/>
</dbReference>
<accession>A0A917DHB0</accession>
<keyword evidence="1" id="KW-0812">Transmembrane</keyword>
<feature type="transmembrane region" description="Helical" evidence="1">
    <location>
        <begin position="92"/>
        <end position="113"/>
    </location>
</feature>
<keyword evidence="3" id="KW-1185">Reference proteome</keyword>
<keyword evidence="1" id="KW-1133">Transmembrane helix</keyword>
<dbReference type="AlphaFoldDB" id="A0A917DHB0"/>
<feature type="transmembrane region" description="Helical" evidence="1">
    <location>
        <begin position="119"/>
        <end position="138"/>
    </location>
</feature>
<organism evidence="2 3">
    <name type="scientific">Aureimonas glaciei</name>
    <dbReference type="NCBI Taxonomy" id="1776957"/>
    <lineage>
        <taxon>Bacteria</taxon>
        <taxon>Pseudomonadati</taxon>
        <taxon>Pseudomonadota</taxon>
        <taxon>Alphaproteobacteria</taxon>
        <taxon>Hyphomicrobiales</taxon>
        <taxon>Aurantimonadaceae</taxon>
        <taxon>Aureimonas</taxon>
    </lineage>
</organism>
<proteinExistence type="predicted"/>
<reference evidence="2" key="2">
    <citation type="submission" date="2020-09" db="EMBL/GenBank/DDBJ databases">
        <authorList>
            <person name="Sun Q."/>
            <person name="Zhou Y."/>
        </authorList>
    </citation>
    <scope>NUCLEOTIDE SEQUENCE</scope>
    <source>
        <strain evidence="2">CGMCC 1.15493</strain>
    </source>
</reference>
<dbReference type="EMBL" id="BMJJ01000013">
    <property type="protein sequence ID" value="GGD36864.1"/>
    <property type="molecule type" value="Genomic_DNA"/>
</dbReference>
<feature type="transmembrane region" description="Helical" evidence="1">
    <location>
        <begin position="36"/>
        <end position="55"/>
    </location>
</feature>
<evidence type="ECO:0000256" key="1">
    <source>
        <dbReference type="SAM" id="Phobius"/>
    </source>
</evidence>
<evidence type="ECO:0000313" key="3">
    <source>
        <dbReference type="Proteomes" id="UP000613160"/>
    </source>
</evidence>
<feature type="transmembrane region" description="Helical" evidence="1">
    <location>
        <begin position="6"/>
        <end position="24"/>
    </location>
</feature>
<comment type="caution">
    <text evidence="2">The sequence shown here is derived from an EMBL/GenBank/DDBJ whole genome shotgun (WGS) entry which is preliminary data.</text>
</comment>